<dbReference type="RefSeq" id="WP_111923522.1">
    <property type="nucleotide sequence ID" value="NZ_LVYK01000059.1"/>
</dbReference>
<comment type="caution">
    <text evidence="9">The sequence shown here is derived from an EMBL/GenBank/DDBJ whole genome shotgun (WGS) entry which is preliminary data.</text>
</comment>
<protein>
    <submittedName>
        <fullName evidence="9">Ktr system potassium uptake protein D</fullName>
    </submittedName>
</protein>
<evidence type="ECO:0000256" key="2">
    <source>
        <dbReference type="ARBA" id="ARBA00022448"/>
    </source>
</evidence>
<feature type="transmembrane region" description="Helical" evidence="8">
    <location>
        <begin position="46"/>
        <end position="67"/>
    </location>
</feature>
<evidence type="ECO:0000313" key="9">
    <source>
        <dbReference type="EMBL" id="RAS72204.1"/>
    </source>
</evidence>
<evidence type="ECO:0000256" key="1">
    <source>
        <dbReference type="ARBA" id="ARBA00004651"/>
    </source>
</evidence>
<dbReference type="GO" id="GO:0008324">
    <property type="term" value="F:monoatomic cation transmembrane transporter activity"/>
    <property type="evidence" value="ECO:0007669"/>
    <property type="project" value="InterPro"/>
</dbReference>
<evidence type="ECO:0000256" key="5">
    <source>
        <dbReference type="ARBA" id="ARBA00022989"/>
    </source>
</evidence>
<accession>A0AAX1Q2H9</accession>
<dbReference type="InterPro" id="IPR003445">
    <property type="entry name" value="Cat_transpt"/>
</dbReference>
<feature type="transmembrane region" description="Helical" evidence="8">
    <location>
        <begin position="134"/>
        <end position="157"/>
    </location>
</feature>
<keyword evidence="5 8" id="KW-1133">Transmembrane helix</keyword>
<comment type="subcellular location">
    <subcellularLocation>
        <location evidence="1">Cell membrane</location>
        <topology evidence="1">Multi-pass membrane protein</topology>
    </subcellularLocation>
</comment>
<dbReference type="AlphaFoldDB" id="A0AAX1Q2H9"/>
<evidence type="ECO:0000313" key="10">
    <source>
        <dbReference type="Proteomes" id="UP000250174"/>
    </source>
</evidence>
<dbReference type="Proteomes" id="UP000250174">
    <property type="component" value="Unassembled WGS sequence"/>
</dbReference>
<dbReference type="PANTHER" id="PTHR32024:SF4">
    <property type="entry name" value="KTR SYSTEM POTASSIUM UPTAKE PROTEIN D"/>
    <property type="match status" value="1"/>
</dbReference>
<feature type="transmembrane region" description="Helical" evidence="8">
    <location>
        <begin position="414"/>
        <end position="434"/>
    </location>
</feature>
<evidence type="ECO:0000256" key="6">
    <source>
        <dbReference type="ARBA" id="ARBA00023065"/>
    </source>
</evidence>
<name>A0AAX1Q2H9_9BACI</name>
<organism evidence="9 10">
    <name type="scientific">Priestia endophytica</name>
    <dbReference type="NCBI Taxonomy" id="135735"/>
    <lineage>
        <taxon>Bacteria</taxon>
        <taxon>Bacillati</taxon>
        <taxon>Bacillota</taxon>
        <taxon>Bacilli</taxon>
        <taxon>Bacillales</taxon>
        <taxon>Bacillaceae</taxon>
        <taxon>Priestia</taxon>
    </lineage>
</organism>
<dbReference type="GO" id="GO:0005886">
    <property type="term" value="C:plasma membrane"/>
    <property type="evidence" value="ECO:0007669"/>
    <property type="project" value="UniProtKB-SubCell"/>
</dbReference>
<keyword evidence="6" id="KW-0406">Ion transport</keyword>
<gene>
    <name evidence="9" type="ORF">A3864_24340</name>
</gene>
<dbReference type="PANTHER" id="PTHR32024">
    <property type="entry name" value="TRK SYSTEM POTASSIUM UPTAKE PROTEIN TRKG-RELATED"/>
    <property type="match status" value="1"/>
</dbReference>
<evidence type="ECO:0000256" key="7">
    <source>
        <dbReference type="ARBA" id="ARBA00023136"/>
    </source>
</evidence>
<feature type="transmembrane region" description="Helical" evidence="8">
    <location>
        <begin position="355"/>
        <end position="379"/>
    </location>
</feature>
<reference evidence="9 10" key="1">
    <citation type="submission" date="2016-03" db="EMBL/GenBank/DDBJ databases">
        <title>Comparison of Bacillus endophyticus and B. anthracis characteristics using whole genome sequence analysis and microbiological techniques.</title>
        <authorList>
            <person name="Lekota K.E."/>
            <person name="Mafofo J."/>
            <person name="Rees J."/>
            <person name="Muchadeyi F.C."/>
            <person name="Madoroba E."/>
            <person name="Van Heerden H."/>
        </authorList>
    </citation>
    <scope>NUCLEOTIDE SEQUENCE [LARGE SCALE GENOMIC DNA]</scope>
    <source>
        <strain evidence="9 10">3631_10C</strain>
    </source>
</reference>
<feature type="transmembrane region" description="Helical" evidence="8">
    <location>
        <begin position="20"/>
        <end position="39"/>
    </location>
</feature>
<sequence length="453" mass="50152">MLLRKYNKTVREFSPAQIIVLFYIMAVTISFLLLSLPIAHKQGVHVATIDTLFVAISAVSVTGLSPISTVDTFSTTGMFILMFVFQFGGLGVMMLSTFIWLIARKKIGLKQRQLIMTDQNQSNLSGLVNLMRQILFIIIIVELIGALLLGIHFYLYYYHSLPEALLRGLFASVSATTNAGFDITGNSLVPYAGDYYVQMIHIFLIALGAIGFPVLIEIKQFFLNVKSKRKFRFSLFTKLTSSMFLFLLVIGTIAILLLEGNHFLKGESWHKSFFYALFQSSSTRSGGLATMDVSEFTTSTLLVLSALMFIGASPSSVGGGIRTTTFALNILFIYNYARGKKQVRIFKRELHEEDIIKSLVVTIIGVGLCSISVIILSVLEPFPLVNIMFEVCSAFGTTGLSTGITGDLSNIGKIIIMILMFIGRVGILLCLFILRGKGVQPDFHYPKERVIIG</sequence>
<feature type="transmembrane region" description="Helical" evidence="8">
    <location>
        <begin position="79"/>
        <end position="103"/>
    </location>
</feature>
<feature type="transmembrane region" description="Helical" evidence="8">
    <location>
        <begin position="239"/>
        <end position="258"/>
    </location>
</feature>
<keyword evidence="3" id="KW-1003">Cell membrane</keyword>
<feature type="transmembrane region" description="Helical" evidence="8">
    <location>
        <begin position="301"/>
        <end position="334"/>
    </location>
</feature>
<evidence type="ECO:0000256" key="8">
    <source>
        <dbReference type="SAM" id="Phobius"/>
    </source>
</evidence>
<dbReference type="Pfam" id="PF02386">
    <property type="entry name" value="TrkH"/>
    <property type="match status" value="1"/>
</dbReference>
<dbReference type="EMBL" id="LVYK01000059">
    <property type="protein sequence ID" value="RAS72204.1"/>
    <property type="molecule type" value="Genomic_DNA"/>
</dbReference>
<keyword evidence="7 8" id="KW-0472">Membrane</keyword>
<proteinExistence type="predicted"/>
<keyword evidence="2" id="KW-0813">Transport</keyword>
<feature type="transmembrane region" description="Helical" evidence="8">
    <location>
        <begin position="195"/>
        <end position="218"/>
    </location>
</feature>
<evidence type="ECO:0000256" key="3">
    <source>
        <dbReference type="ARBA" id="ARBA00022475"/>
    </source>
</evidence>
<dbReference type="GO" id="GO:0030001">
    <property type="term" value="P:metal ion transport"/>
    <property type="evidence" value="ECO:0007669"/>
    <property type="project" value="UniProtKB-ARBA"/>
</dbReference>
<keyword evidence="4 8" id="KW-0812">Transmembrane</keyword>
<evidence type="ECO:0000256" key="4">
    <source>
        <dbReference type="ARBA" id="ARBA00022692"/>
    </source>
</evidence>